<reference evidence="2" key="1">
    <citation type="submission" date="2024-08" db="EMBL/GenBank/DDBJ databases">
        <title>Chloroplast genome and systemic taxonomy study of Borodinellopsis insigne sp.nov. (Chlamydomonadales, Chlorophyta), a rare aerial alga from China.</title>
        <authorList>
            <person name="Yan Q."/>
        </authorList>
    </citation>
    <scope>NUCLEOTIDE SEQUENCE</scope>
    <source>
        <strain evidence="2">FACHB 3550</strain>
    </source>
</reference>
<keyword evidence="2" id="KW-0150">Chloroplast</keyword>
<dbReference type="EMBL" id="PQ144585">
    <property type="protein sequence ID" value="XDR80263.1"/>
    <property type="molecule type" value="Genomic_DNA"/>
</dbReference>
<evidence type="ECO:0000256" key="1">
    <source>
        <dbReference type="SAM" id="MobiDB-lite"/>
    </source>
</evidence>
<gene>
    <name evidence="2" type="primary">orf1</name>
</gene>
<feature type="region of interest" description="Disordered" evidence="1">
    <location>
        <begin position="33"/>
        <end position="86"/>
    </location>
</feature>
<name>A0AB39U3W1_9CHLO</name>
<accession>A0AB39U3W1</accession>
<protein>
    <submittedName>
        <fullName evidence="2">Uncharacterized protein</fullName>
    </submittedName>
</protein>
<feature type="compositionally biased region" description="Low complexity" evidence="1">
    <location>
        <begin position="38"/>
        <end position="81"/>
    </location>
</feature>
<geneLocation type="chloroplast" evidence="2"/>
<proteinExistence type="predicted"/>
<evidence type="ECO:0000313" key="2">
    <source>
        <dbReference type="EMBL" id="XDR80263.1"/>
    </source>
</evidence>
<keyword evidence="2" id="KW-0934">Plastid</keyword>
<organism evidence="2">
    <name type="scientific">Borodinellopsis insignis</name>
    <dbReference type="NCBI Taxonomy" id="3229915"/>
    <lineage>
        <taxon>Eukaryota</taxon>
        <taxon>Viridiplantae</taxon>
        <taxon>Chlorophyta</taxon>
        <taxon>core chlorophytes</taxon>
        <taxon>Chlorophyceae</taxon>
        <taxon>CS clade</taxon>
        <taxon>Chlamydomonadales</taxon>
        <taxon>Chlorococcaceae</taxon>
        <taxon>Borodinellopsis</taxon>
    </lineage>
</organism>
<dbReference type="AlphaFoldDB" id="A0AB39U3W1"/>
<sequence>MIGSSCICPYYRIKKVWHKKSLGPYYRAYNKELERSSPQRSSPQRSSPQRSSPQRSSPQRSSPQRSSPQRSSPQRSSPQRSYTNIEVCHILYRTRNNIGTL</sequence>